<dbReference type="RefSeq" id="WP_145435267.1">
    <property type="nucleotide sequence ID" value="NZ_CP036339.1"/>
</dbReference>
<evidence type="ECO:0000313" key="7">
    <source>
        <dbReference type="EMBL" id="QDT75564.1"/>
    </source>
</evidence>
<evidence type="ECO:0000256" key="5">
    <source>
        <dbReference type="SAM" id="MobiDB-lite"/>
    </source>
</evidence>
<dbReference type="GO" id="GO:0006310">
    <property type="term" value="P:DNA recombination"/>
    <property type="evidence" value="ECO:0007669"/>
    <property type="project" value="UniProtKB-KW"/>
</dbReference>
<dbReference type="InterPro" id="IPR044068">
    <property type="entry name" value="CB"/>
</dbReference>
<evidence type="ECO:0000313" key="8">
    <source>
        <dbReference type="Proteomes" id="UP000317909"/>
    </source>
</evidence>
<evidence type="ECO:0000256" key="4">
    <source>
        <dbReference type="PROSITE-ProRule" id="PRU01248"/>
    </source>
</evidence>
<sequence length="480" mass="53549">MASITRDKNGHRRIQFVDLDDEQLAIRLGKVSQRAVEALKFRVEQLLAAKQTGHALEADTAHWLAALPTAMAEKLARVGLITRPNTKPAANLGPFLDSYLAGRSDLKPSTKIVRGQLIRDLRQFFGEARQVSTISPGDADDFKQWMVGRELAPATIHKRLQVSRSFFQAMLCRKLIAENPFEGVNASATGIQDRQRFVSRDEVRRVLEACPDHHWRSIVALARYGGLRTPSETLSVRWQDINWEAGRIMVRSPKTDHDAGKASRTIPLIAELRPFLTEAFDLAPIGAEHVVDERYRRAAMGAGGRLNANLRTTFTKIVRRAGFEPWPRLFHNLRASRETELVENYPIQVVTDWLRNTPTVAMRHSLMTTDEHFESAVRGEPEAAQKAAQPGRVSARRESQPTRPAHENTPEMPGCASRCEITQLVEVVRTHPCSSIVRAEGTDNQMFGNPSPARIVGIEANHRGFGLPGSECASSSIWSS</sequence>
<dbReference type="GO" id="GO:0003677">
    <property type="term" value="F:DNA binding"/>
    <property type="evidence" value="ECO:0007669"/>
    <property type="project" value="UniProtKB-UniRule"/>
</dbReference>
<proteinExistence type="predicted"/>
<accession>A0A517U4K1</accession>
<feature type="region of interest" description="Disordered" evidence="5">
    <location>
        <begin position="382"/>
        <end position="414"/>
    </location>
</feature>
<dbReference type="InterPro" id="IPR002104">
    <property type="entry name" value="Integrase_catalytic"/>
</dbReference>
<dbReference type="EMBL" id="CP036339">
    <property type="protein sequence ID" value="QDT75564.1"/>
    <property type="molecule type" value="Genomic_DNA"/>
</dbReference>
<evidence type="ECO:0000256" key="3">
    <source>
        <dbReference type="ARBA" id="ARBA00023172"/>
    </source>
</evidence>
<gene>
    <name evidence="7" type="primary">xerC_2</name>
    <name evidence="7" type="ORF">I41_47750</name>
</gene>
<dbReference type="InterPro" id="IPR011010">
    <property type="entry name" value="DNA_brk_join_enz"/>
</dbReference>
<dbReference type="OrthoDB" id="262002at2"/>
<protein>
    <submittedName>
        <fullName evidence="7">Tyrosine recombinase XerC</fullName>
    </submittedName>
</protein>
<dbReference type="Gene3D" id="1.10.443.10">
    <property type="entry name" value="Intergrase catalytic core"/>
    <property type="match status" value="1"/>
</dbReference>
<evidence type="ECO:0000256" key="1">
    <source>
        <dbReference type="ARBA" id="ARBA00022908"/>
    </source>
</evidence>
<dbReference type="SUPFAM" id="SSF56349">
    <property type="entry name" value="DNA breaking-rejoining enzymes"/>
    <property type="match status" value="1"/>
</dbReference>
<evidence type="ECO:0000256" key="2">
    <source>
        <dbReference type="ARBA" id="ARBA00023125"/>
    </source>
</evidence>
<dbReference type="PROSITE" id="PS51900">
    <property type="entry name" value="CB"/>
    <property type="match status" value="1"/>
</dbReference>
<dbReference type="InterPro" id="IPR013762">
    <property type="entry name" value="Integrase-like_cat_sf"/>
</dbReference>
<evidence type="ECO:0000259" key="6">
    <source>
        <dbReference type="PROSITE" id="PS51900"/>
    </source>
</evidence>
<dbReference type="KEGG" id="llh:I41_47750"/>
<feature type="compositionally biased region" description="Basic and acidic residues" evidence="5">
    <location>
        <begin position="395"/>
        <end position="409"/>
    </location>
</feature>
<keyword evidence="1" id="KW-0229">DNA integration</keyword>
<name>A0A517U4K1_9BACT</name>
<dbReference type="AlphaFoldDB" id="A0A517U4K1"/>
<dbReference type="Gene3D" id="1.10.150.130">
    <property type="match status" value="1"/>
</dbReference>
<reference evidence="7 8" key="1">
    <citation type="submission" date="2019-02" db="EMBL/GenBank/DDBJ databases">
        <title>Deep-cultivation of Planctomycetes and their phenomic and genomic characterization uncovers novel biology.</title>
        <authorList>
            <person name="Wiegand S."/>
            <person name="Jogler M."/>
            <person name="Boedeker C."/>
            <person name="Pinto D."/>
            <person name="Vollmers J."/>
            <person name="Rivas-Marin E."/>
            <person name="Kohn T."/>
            <person name="Peeters S.H."/>
            <person name="Heuer A."/>
            <person name="Rast P."/>
            <person name="Oberbeckmann S."/>
            <person name="Bunk B."/>
            <person name="Jeske O."/>
            <person name="Meyerdierks A."/>
            <person name="Storesund J.E."/>
            <person name="Kallscheuer N."/>
            <person name="Luecker S."/>
            <person name="Lage O.M."/>
            <person name="Pohl T."/>
            <person name="Merkel B.J."/>
            <person name="Hornburger P."/>
            <person name="Mueller R.-W."/>
            <person name="Bruemmer F."/>
            <person name="Labrenz M."/>
            <person name="Spormann A.M."/>
            <person name="Op den Camp H."/>
            <person name="Overmann J."/>
            <person name="Amann R."/>
            <person name="Jetten M.S.M."/>
            <person name="Mascher T."/>
            <person name="Medema M.H."/>
            <person name="Devos D.P."/>
            <person name="Kaster A.-K."/>
            <person name="Ovreas L."/>
            <person name="Rohde M."/>
            <person name="Galperin M.Y."/>
            <person name="Jogler C."/>
        </authorList>
    </citation>
    <scope>NUCLEOTIDE SEQUENCE [LARGE SCALE GENOMIC DNA]</scope>
    <source>
        <strain evidence="7 8">I41</strain>
    </source>
</reference>
<dbReference type="InterPro" id="IPR010998">
    <property type="entry name" value="Integrase_recombinase_N"/>
</dbReference>
<feature type="domain" description="Core-binding (CB)" evidence="6">
    <location>
        <begin position="90"/>
        <end position="171"/>
    </location>
</feature>
<dbReference type="Pfam" id="PF00589">
    <property type="entry name" value="Phage_integrase"/>
    <property type="match status" value="1"/>
</dbReference>
<keyword evidence="2 4" id="KW-0238">DNA-binding</keyword>
<keyword evidence="8" id="KW-1185">Reference proteome</keyword>
<dbReference type="Proteomes" id="UP000317909">
    <property type="component" value="Chromosome"/>
</dbReference>
<dbReference type="GO" id="GO:0015074">
    <property type="term" value="P:DNA integration"/>
    <property type="evidence" value="ECO:0007669"/>
    <property type="project" value="UniProtKB-KW"/>
</dbReference>
<organism evidence="7 8">
    <name type="scientific">Lacipirellula limnantheis</name>
    <dbReference type="NCBI Taxonomy" id="2528024"/>
    <lineage>
        <taxon>Bacteria</taxon>
        <taxon>Pseudomonadati</taxon>
        <taxon>Planctomycetota</taxon>
        <taxon>Planctomycetia</taxon>
        <taxon>Pirellulales</taxon>
        <taxon>Lacipirellulaceae</taxon>
        <taxon>Lacipirellula</taxon>
    </lineage>
</organism>
<keyword evidence="3" id="KW-0233">DNA recombination</keyword>